<evidence type="ECO:0000256" key="3">
    <source>
        <dbReference type="ARBA" id="ARBA00022723"/>
    </source>
</evidence>
<organism evidence="6 7">
    <name type="scientific">Pseudonocardia endophytica</name>
    <dbReference type="NCBI Taxonomy" id="401976"/>
    <lineage>
        <taxon>Bacteria</taxon>
        <taxon>Bacillati</taxon>
        <taxon>Actinomycetota</taxon>
        <taxon>Actinomycetes</taxon>
        <taxon>Pseudonocardiales</taxon>
        <taxon>Pseudonocardiaceae</taxon>
        <taxon>Pseudonocardia</taxon>
    </lineage>
</organism>
<dbReference type="GO" id="GO:0046872">
    <property type="term" value="F:metal ion binding"/>
    <property type="evidence" value="ECO:0007669"/>
    <property type="project" value="UniProtKB-KW"/>
</dbReference>
<sequence length="126" mass="13659">MAESLYDRLGGVYAISGAVDILVDRLFENANVKANPVVNTHHSDPANIPGYRFLVTAWSIQAAGGPQCYPGLDMVKAHDGMKLNDHDFDAVATEIVATLNYCGVPDAETTEFMEIIESFRGEVVQA</sequence>
<keyword evidence="1" id="KW-0813">Transport</keyword>
<accession>A0A4R1HHL0</accession>
<dbReference type="EMBL" id="SMFZ01000002">
    <property type="protein sequence ID" value="TCK21724.1"/>
    <property type="molecule type" value="Genomic_DNA"/>
</dbReference>
<keyword evidence="7" id="KW-1185">Reference proteome</keyword>
<gene>
    <name evidence="6" type="ORF">EV378_5715</name>
</gene>
<reference evidence="6 7" key="1">
    <citation type="submission" date="2019-03" db="EMBL/GenBank/DDBJ databases">
        <title>Sequencing the genomes of 1000 actinobacteria strains.</title>
        <authorList>
            <person name="Klenk H.-P."/>
        </authorList>
    </citation>
    <scope>NUCLEOTIDE SEQUENCE [LARGE SCALE GENOMIC DNA]</scope>
    <source>
        <strain evidence="6 7">DSM 44969</strain>
    </source>
</reference>
<comment type="caution">
    <text evidence="6">The sequence shown here is derived from an EMBL/GenBank/DDBJ whole genome shotgun (WGS) entry which is preliminary data.</text>
</comment>
<dbReference type="GO" id="GO:0019825">
    <property type="term" value="F:oxygen binding"/>
    <property type="evidence" value="ECO:0007669"/>
    <property type="project" value="InterPro"/>
</dbReference>
<dbReference type="InterPro" id="IPR001486">
    <property type="entry name" value="Hemoglobin_trunc"/>
</dbReference>
<dbReference type="SUPFAM" id="SSF46458">
    <property type="entry name" value="Globin-like"/>
    <property type="match status" value="1"/>
</dbReference>
<dbReference type="OrthoDB" id="9798157at2"/>
<name>A0A4R1HHL0_PSEEN</name>
<evidence type="ECO:0000256" key="5">
    <source>
        <dbReference type="PIRSR" id="PIRSR601486-1"/>
    </source>
</evidence>
<evidence type="ECO:0000256" key="1">
    <source>
        <dbReference type="ARBA" id="ARBA00022448"/>
    </source>
</evidence>
<dbReference type="Proteomes" id="UP000295560">
    <property type="component" value="Unassembled WGS sequence"/>
</dbReference>
<evidence type="ECO:0000256" key="4">
    <source>
        <dbReference type="ARBA" id="ARBA00023004"/>
    </source>
</evidence>
<dbReference type="InterPro" id="IPR009050">
    <property type="entry name" value="Globin-like_sf"/>
</dbReference>
<evidence type="ECO:0000313" key="7">
    <source>
        <dbReference type="Proteomes" id="UP000295560"/>
    </source>
</evidence>
<feature type="binding site" description="distal binding residue" evidence="5">
    <location>
        <position position="78"/>
    </location>
    <ligand>
        <name>heme</name>
        <dbReference type="ChEBI" id="CHEBI:30413"/>
    </ligand>
    <ligandPart>
        <name>Fe</name>
        <dbReference type="ChEBI" id="CHEBI:18248"/>
    </ligandPart>
</feature>
<dbReference type="Pfam" id="PF01152">
    <property type="entry name" value="Bac_globin"/>
    <property type="match status" value="1"/>
</dbReference>
<protein>
    <submittedName>
        <fullName evidence="6">Hemoglobin</fullName>
    </submittedName>
</protein>
<dbReference type="AlphaFoldDB" id="A0A4R1HHL0"/>
<dbReference type="GO" id="GO:0020037">
    <property type="term" value="F:heme binding"/>
    <property type="evidence" value="ECO:0007669"/>
    <property type="project" value="InterPro"/>
</dbReference>
<dbReference type="InterPro" id="IPR012292">
    <property type="entry name" value="Globin/Proto"/>
</dbReference>
<dbReference type="Gene3D" id="1.10.490.10">
    <property type="entry name" value="Globins"/>
    <property type="match status" value="1"/>
</dbReference>
<evidence type="ECO:0000313" key="6">
    <source>
        <dbReference type="EMBL" id="TCK21724.1"/>
    </source>
</evidence>
<keyword evidence="4 5" id="KW-0408">Iron</keyword>
<evidence type="ECO:0000256" key="2">
    <source>
        <dbReference type="ARBA" id="ARBA00022617"/>
    </source>
</evidence>
<proteinExistence type="predicted"/>
<dbReference type="RefSeq" id="WP_132430437.1">
    <property type="nucleotide sequence ID" value="NZ_SMFZ01000002.1"/>
</dbReference>
<keyword evidence="2 5" id="KW-0349">Heme</keyword>
<dbReference type="CDD" id="cd00454">
    <property type="entry name" value="TrHb1_N"/>
    <property type="match status" value="1"/>
</dbReference>
<keyword evidence="3 5" id="KW-0479">Metal-binding</keyword>